<dbReference type="AlphaFoldDB" id="A0A5C5YRH3"/>
<dbReference type="PROSITE" id="PS00149">
    <property type="entry name" value="SULFATASE_2"/>
    <property type="match status" value="1"/>
</dbReference>
<comment type="caution">
    <text evidence="7">The sequence shown here is derived from an EMBL/GenBank/DDBJ whole genome shotgun (WGS) entry which is preliminary data.</text>
</comment>
<evidence type="ECO:0000256" key="3">
    <source>
        <dbReference type="ARBA" id="ARBA00022801"/>
    </source>
</evidence>
<evidence type="ECO:0000313" key="7">
    <source>
        <dbReference type="EMBL" id="TWT77526.1"/>
    </source>
</evidence>
<keyword evidence="2" id="KW-0479">Metal-binding</keyword>
<dbReference type="GO" id="GO:0046872">
    <property type="term" value="F:metal ion binding"/>
    <property type="evidence" value="ECO:0007669"/>
    <property type="project" value="UniProtKB-KW"/>
</dbReference>
<evidence type="ECO:0000256" key="5">
    <source>
        <dbReference type="SAM" id="SignalP"/>
    </source>
</evidence>
<organism evidence="7 8">
    <name type="scientific">Posidoniimonas polymericola</name>
    <dbReference type="NCBI Taxonomy" id="2528002"/>
    <lineage>
        <taxon>Bacteria</taxon>
        <taxon>Pseudomonadati</taxon>
        <taxon>Planctomycetota</taxon>
        <taxon>Planctomycetia</taxon>
        <taxon>Pirellulales</taxon>
        <taxon>Lacipirellulaceae</taxon>
        <taxon>Posidoniimonas</taxon>
    </lineage>
</organism>
<dbReference type="InterPro" id="IPR017850">
    <property type="entry name" value="Alkaline_phosphatase_core_sf"/>
</dbReference>
<dbReference type="EC" id="3.1.6.1" evidence="7"/>
<gene>
    <name evidence="7" type="primary">atsA_18</name>
    <name evidence="7" type="ORF">Pla123a_21870</name>
</gene>
<evidence type="ECO:0000256" key="2">
    <source>
        <dbReference type="ARBA" id="ARBA00022723"/>
    </source>
</evidence>
<comment type="similarity">
    <text evidence="1">Belongs to the sulfatase family.</text>
</comment>
<sequence precursor="true">MYPQRLSYLQLSVLTGLVLCSGPARAQPAPAQPNIVLIMVDDAGYNEFGFSNDLFGQTRVSDTPNIDALASQATVFSQGYVSAPLCSPSRAGMLTGQYGSRFGWENNPSNDFSSTQGLVAGQLTMGNHLQSLGYTTGVVGKWHLGYQDGLNRPQDMGFDEFFGLLGGGRDYWPWPGASERSRMRRGDVDVELSWGSEGDPSLYDPTRGRYLTDAFGEESADFINRHAGSQEPFFLYTAITAPHTPIQVKQSDLDHFDGLIDDPDQKKIAALNYAADRAVGMIMDALVANGVDDNTVVVFLNDNGAPALNIGQSNSPFFGTKGQTFDGGIRVPFLMKTPGVAGQVYDQPITARDLLPTFYAMAGGDPTQLDVDGVDLTPYVNGDVATNPHDVLFWRGDDGRFAVRKGDWKLVRPLDHPFARLNNMVWDPSERTYYNGNSSNGKYQHIVDELNHELTHWEATLERPKWSSLGALVYKTEDHFVFRTDQSAVAWSTLIAWRLEESGLFATLRPEDAYANAILEFTTSDAGDYTSTNDMRRSTLREFMLNEVRFTGDYNGADNHQATINRSLDIGMVFVNNLAGEGPKLRIDATAAGAGSFDFEFDQIAYLVHDLEITGDGTQLLRLTGATMDYDAPTRITKTGSSTVALEGLIDVASGVSINEGALIVDATAAELHTAGDITLATAGSLELRQGRVRAGSLNLGGAFAMTGGELSADLVVGDLSVAGGRLAPGESIGSSLISGDLQIGPGGAVEFELSAAGGQVASDVVVVTETAVLAGAAEVIAIDGYTAAAGQVFPLLVAQSIVDSGLELTRNDAAGLDLVVINGESDMLALLDLDALPGDFNGDGSVDAADYTVWRDNQGATGAPGISGDADNGSGHGIRDGVVDQHDFNFWRTWYGIDFTAVSSVQLAPVPEPSAGMLLLASLGIVCRRSSRRVGS</sequence>
<dbReference type="PROSITE" id="PS00018">
    <property type="entry name" value="EF_HAND_1"/>
    <property type="match status" value="1"/>
</dbReference>
<dbReference type="InterPro" id="IPR050738">
    <property type="entry name" value="Sulfatase"/>
</dbReference>
<dbReference type="PANTHER" id="PTHR42693:SF53">
    <property type="entry name" value="ENDO-4-O-SULFATASE"/>
    <property type="match status" value="1"/>
</dbReference>
<feature type="domain" description="Sulfatase N-terminal" evidence="6">
    <location>
        <begin position="33"/>
        <end position="363"/>
    </location>
</feature>
<accession>A0A5C5YRH3</accession>
<keyword evidence="4" id="KW-0106">Calcium</keyword>
<keyword evidence="8" id="KW-1185">Reference proteome</keyword>
<dbReference type="PROSITE" id="PS00523">
    <property type="entry name" value="SULFATASE_1"/>
    <property type="match status" value="1"/>
</dbReference>
<feature type="chain" id="PRO_5022700016" evidence="5">
    <location>
        <begin position="27"/>
        <end position="937"/>
    </location>
</feature>
<dbReference type="RefSeq" id="WP_146586740.1">
    <property type="nucleotide sequence ID" value="NZ_SJPO01000004.1"/>
</dbReference>
<keyword evidence="5" id="KW-0732">Signal</keyword>
<dbReference type="InterPro" id="IPR018247">
    <property type="entry name" value="EF_Hand_1_Ca_BS"/>
</dbReference>
<dbReference type="SUPFAM" id="SSF53649">
    <property type="entry name" value="Alkaline phosphatase-like"/>
    <property type="match status" value="1"/>
</dbReference>
<proteinExistence type="inferred from homology"/>
<name>A0A5C5YRH3_9BACT</name>
<feature type="signal peptide" evidence="5">
    <location>
        <begin position="1"/>
        <end position="26"/>
    </location>
</feature>
<evidence type="ECO:0000259" key="6">
    <source>
        <dbReference type="Pfam" id="PF00884"/>
    </source>
</evidence>
<dbReference type="PANTHER" id="PTHR42693">
    <property type="entry name" value="ARYLSULFATASE FAMILY MEMBER"/>
    <property type="match status" value="1"/>
</dbReference>
<evidence type="ECO:0000256" key="1">
    <source>
        <dbReference type="ARBA" id="ARBA00008779"/>
    </source>
</evidence>
<dbReference type="Pfam" id="PF00884">
    <property type="entry name" value="Sulfatase"/>
    <property type="match status" value="1"/>
</dbReference>
<dbReference type="Proteomes" id="UP000318478">
    <property type="component" value="Unassembled WGS sequence"/>
</dbReference>
<dbReference type="InterPro" id="IPR000917">
    <property type="entry name" value="Sulfatase_N"/>
</dbReference>
<keyword evidence="3 7" id="KW-0378">Hydrolase</keyword>
<dbReference type="OrthoDB" id="222116at2"/>
<evidence type="ECO:0000313" key="8">
    <source>
        <dbReference type="Proteomes" id="UP000318478"/>
    </source>
</evidence>
<protein>
    <submittedName>
        <fullName evidence="7">Arylsulfatase</fullName>
        <ecNumber evidence="7">3.1.6.1</ecNumber>
    </submittedName>
</protein>
<dbReference type="GO" id="GO:0004065">
    <property type="term" value="F:arylsulfatase activity"/>
    <property type="evidence" value="ECO:0007669"/>
    <property type="project" value="UniProtKB-EC"/>
</dbReference>
<reference evidence="7 8" key="1">
    <citation type="submission" date="2019-02" db="EMBL/GenBank/DDBJ databases">
        <title>Deep-cultivation of Planctomycetes and their phenomic and genomic characterization uncovers novel biology.</title>
        <authorList>
            <person name="Wiegand S."/>
            <person name="Jogler M."/>
            <person name="Boedeker C."/>
            <person name="Pinto D."/>
            <person name="Vollmers J."/>
            <person name="Rivas-Marin E."/>
            <person name="Kohn T."/>
            <person name="Peeters S.H."/>
            <person name="Heuer A."/>
            <person name="Rast P."/>
            <person name="Oberbeckmann S."/>
            <person name="Bunk B."/>
            <person name="Jeske O."/>
            <person name="Meyerdierks A."/>
            <person name="Storesund J.E."/>
            <person name="Kallscheuer N."/>
            <person name="Luecker S."/>
            <person name="Lage O.M."/>
            <person name="Pohl T."/>
            <person name="Merkel B.J."/>
            <person name="Hornburger P."/>
            <person name="Mueller R.-W."/>
            <person name="Bruemmer F."/>
            <person name="Labrenz M."/>
            <person name="Spormann A.M."/>
            <person name="Op Den Camp H."/>
            <person name="Overmann J."/>
            <person name="Amann R."/>
            <person name="Jetten M.S.M."/>
            <person name="Mascher T."/>
            <person name="Medema M.H."/>
            <person name="Devos D.P."/>
            <person name="Kaster A.-K."/>
            <person name="Ovreas L."/>
            <person name="Rohde M."/>
            <person name="Galperin M.Y."/>
            <person name="Jogler C."/>
        </authorList>
    </citation>
    <scope>NUCLEOTIDE SEQUENCE [LARGE SCALE GENOMIC DNA]</scope>
    <source>
        <strain evidence="7 8">Pla123a</strain>
    </source>
</reference>
<evidence type="ECO:0000256" key="4">
    <source>
        <dbReference type="ARBA" id="ARBA00022837"/>
    </source>
</evidence>
<dbReference type="InterPro" id="IPR024607">
    <property type="entry name" value="Sulfatase_CS"/>
</dbReference>
<dbReference type="Gene3D" id="3.40.720.10">
    <property type="entry name" value="Alkaline Phosphatase, subunit A"/>
    <property type="match status" value="1"/>
</dbReference>
<dbReference type="EMBL" id="SJPO01000004">
    <property type="protein sequence ID" value="TWT77526.1"/>
    <property type="molecule type" value="Genomic_DNA"/>
</dbReference>